<dbReference type="Proteomes" id="UP001413721">
    <property type="component" value="Unassembled WGS sequence"/>
</dbReference>
<dbReference type="Pfam" id="PF02653">
    <property type="entry name" value="BPD_transp_2"/>
    <property type="match status" value="1"/>
</dbReference>
<feature type="transmembrane region" description="Helical" evidence="6">
    <location>
        <begin position="62"/>
        <end position="84"/>
    </location>
</feature>
<feature type="transmembrane region" description="Helical" evidence="6">
    <location>
        <begin position="226"/>
        <end position="244"/>
    </location>
</feature>
<evidence type="ECO:0000256" key="4">
    <source>
        <dbReference type="ARBA" id="ARBA00022989"/>
    </source>
</evidence>
<keyword evidence="3 6" id="KW-0812">Transmembrane</keyword>
<evidence type="ECO:0000256" key="6">
    <source>
        <dbReference type="SAM" id="Phobius"/>
    </source>
</evidence>
<accession>A0ABU9YPY9</accession>
<dbReference type="EMBL" id="JBBKTW010000007">
    <property type="protein sequence ID" value="MEN2990605.1"/>
    <property type="molecule type" value="Genomic_DNA"/>
</dbReference>
<evidence type="ECO:0000256" key="1">
    <source>
        <dbReference type="ARBA" id="ARBA00004651"/>
    </source>
</evidence>
<comment type="subcellular location">
    <subcellularLocation>
        <location evidence="1">Cell membrane</location>
        <topology evidence="1">Multi-pass membrane protein</topology>
    </subcellularLocation>
</comment>
<gene>
    <name evidence="7" type="ORF">WG926_19990</name>
</gene>
<feature type="transmembrane region" description="Helical" evidence="6">
    <location>
        <begin position="176"/>
        <end position="195"/>
    </location>
</feature>
<sequence>MMTPDRTRKAAGTGGATLLALWPLALGMVLFALAPAVLNQGLVFLAGLTLVNIVFAQAWNLLFAYAGLLSFGQAMFFAVGAYTMAAGPQQLGGGPFLGWLLIATLLGALAAIIFGLVALRRSGGIYFAVLTLAFAELVHVIITKTDWLGRNDGLVGITRPVIDLGVITIDLTRGDAYYYAMIVGCGLASAALWWAGHGVLGRSFRAIRQDPVRAAFLGLDVDRHRLIAFAISGAASAFAGAMFAPWTQIVTPELAHWSQSTRPVLYALLGGAGSFWGPAVGAILFGAVEYATRTMHGIADITTGLMLLAVVLAIPGGVMGLVMKLRGRVAARSAATPSPAAGRPQEQTP</sequence>
<protein>
    <submittedName>
        <fullName evidence="7">Branched-chain amino acid ABC transporter permease</fullName>
    </submittedName>
</protein>
<organism evidence="7 8">
    <name type="scientific">Tistrella arctica</name>
    <dbReference type="NCBI Taxonomy" id="3133430"/>
    <lineage>
        <taxon>Bacteria</taxon>
        <taxon>Pseudomonadati</taxon>
        <taxon>Pseudomonadota</taxon>
        <taxon>Alphaproteobacteria</taxon>
        <taxon>Geminicoccales</taxon>
        <taxon>Geminicoccaceae</taxon>
        <taxon>Tistrella</taxon>
    </lineage>
</organism>
<proteinExistence type="predicted"/>
<evidence type="ECO:0000256" key="2">
    <source>
        <dbReference type="ARBA" id="ARBA00022475"/>
    </source>
</evidence>
<feature type="transmembrane region" description="Helical" evidence="6">
    <location>
        <begin position="96"/>
        <end position="117"/>
    </location>
</feature>
<dbReference type="PANTHER" id="PTHR30482:SF17">
    <property type="entry name" value="ABC TRANSPORTER ATP-BINDING PROTEIN"/>
    <property type="match status" value="1"/>
</dbReference>
<comment type="caution">
    <text evidence="7">The sequence shown here is derived from an EMBL/GenBank/DDBJ whole genome shotgun (WGS) entry which is preliminary data.</text>
</comment>
<feature type="transmembrane region" description="Helical" evidence="6">
    <location>
        <begin position="124"/>
        <end position="142"/>
    </location>
</feature>
<dbReference type="InterPro" id="IPR001851">
    <property type="entry name" value="ABC_transp_permease"/>
</dbReference>
<keyword evidence="4 6" id="KW-1133">Transmembrane helix</keyword>
<evidence type="ECO:0000313" key="8">
    <source>
        <dbReference type="Proteomes" id="UP001413721"/>
    </source>
</evidence>
<dbReference type="InterPro" id="IPR043428">
    <property type="entry name" value="LivM-like"/>
</dbReference>
<feature type="transmembrane region" description="Helical" evidence="6">
    <location>
        <begin position="37"/>
        <end position="55"/>
    </location>
</feature>
<evidence type="ECO:0000256" key="3">
    <source>
        <dbReference type="ARBA" id="ARBA00022692"/>
    </source>
</evidence>
<keyword evidence="8" id="KW-1185">Reference proteome</keyword>
<evidence type="ECO:0000313" key="7">
    <source>
        <dbReference type="EMBL" id="MEN2990605.1"/>
    </source>
</evidence>
<feature type="transmembrane region" description="Helical" evidence="6">
    <location>
        <begin position="298"/>
        <end position="323"/>
    </location>
</feature>
<dbReference type="RefSeq" id="WP_345938124.1">
    <property type="nucleotide sequence ID" value="NZ_JBBKTW010000007.1"/>
</dbReference>
<name>A0ABU9YPY9_9PROT</name>
<keyword evidence="5 6" id="KW-0472">Membrane</keyword>
<evidence type="ECO:0000256" key="5">
    <source>
        <dbReference type="ARBA" id="ARBA00023136"/>
    </source>
</evidence>
<dbReference type="PANTHER" id="PTHR30482">
    <property type="entry name" value="HIGH-AFFINITY BRANCHED-CHAIN AMINO ACID TRANSPORT SYSTEM PERMEASE"/>
    <property type="match status" value="1"/>
</dbReference>
<keyword evidence="2" id="KW-1003">Cell membrane</keyword>
<reference evidence="7 8" key="1">
    <citation type="submission" date="2024-03" db="EMBL/GenBank/DDBJ databases">
        <title>High-quality draft genome sequencing of Tistrella sp. BH-R2-4.</title>
        <authorList>
            <person name="Dong C."/>
        </authorList>
    </citation>
    <scope>NUCLEOTIDE SEQUENCE [LARGE SCALE GENOMIC DNA]</scope>
    <source>
        <strain evidence="7 8">BH-R2-4</strain>
    </source>
</reference>
<dbReference type="CDD" id="cd06581">
    <property type="entry name" value="TM_PBP1_LivM_like"/>
    <property type="match status" value="1"/>
</dbReference>
<feature type="transmembrane region" description="Helical" evidence="6">
    <location>
        <begin position="264"/>
        <end position="286"/>
    </location>
</feature>